<keyword evidence="1" id="KW-0805">Transcription regulation</keyword>
<dbReference type="PANTHER" id="PTHR30136:SF33">
    <property type="entry name" value="TRANSCRIPTIONAL REGULATORY PROTEIN"/>
    <property type="match status" value="1"/>
</dbReference>
<dbReference type="PANTHER" id="PTHR30136">
    <property type="entry name" value="HELIX-TURN-HELIX TRANSCRIPTIONAL REGULATOR, ICLR FAMILY"/>
    <property type="match status" value="1"/>
</dbReference>
<feature type="domain" description="HTH iclR-type" evidence="5">
    <location>
        <begin position="43"/>
        <end position="105"/>
    </location>
</feature>
<protein>
    <submittedName>
        <fullName evidence="7">Putative transcriptional regulator</fullName>
    </submittedName>
</protein>
<evidence type="ECO:0000256" key="2">
    <source>
        <dbReference type="ARBA" id="ARBA00023125"/>
    </source>
</evidence>
<dbReference type="Pfam" id="PF01614">
    <property type="entry name" value="IclR_C"/>
    <property type="match status" value="1"/>
</dbReference>
<keyword evidence="2" id="KW-0238">DNA-binding</keyword>
<proteinExistence type="predicted"/>
<dbReference type="SUPFAM" id="SSF46785">
    <property type="entry name" value="Winged helix' DNA-binding domain"/>
    <property type="match status" value="1"/>
</dbReference>
<dbReference type="GO" id="GO:0003700">
    <property type="term" value="F:DNA-binding transcription factor activity"/>
    <property type="evidence" value="ECO:0007669"/>
    <property type="project" value="TreeGrafter"/>
</dbReference>
<evidence type="ECO:0000313" key="7">
    <source>
        <dbReference type="EMBL" id="CEA06477.1"/>
    </source>
</evidence>
<dbReference type="OrthoDB" id="9807558at2"/>
<gene>
    <name evidence="7" type="ORF">BN1049_02865</name>
</gene>
<name>A0A078MM23_9PSED</name>
<sequence>MRASNNPPAGDAIDRKGDSESFDAQMLDPMSAFDDAPKDRHFVTALARGVEILRCFTPRDTMLGNQDLATKTGLPKATVTRLTHTLTRLGCLKRQSQTGKYQLDVGVMGFGYALLSNLSVRASSHPLMEEMAAYAQASVAMAARDRLQMVYLDVAYGKANMSTRRHIGTYLPMHLTSVGRACLAAMPEDEREFILDHLRATYQDDWPLIRRGLERAFRDYADFGYCMSIGEWQRDINSVAVPMIHAQHGLLAFNCGGPSFHLPREKLEDDIGPRLVNMVNNIEAATR</sequence>
<dbReference type="AlphaFoldDB" id="A0A078MM23"/>
<feature type="domain" description="IclR-ED" evidence="6">
    <location>
        <begin position="106"/>
        <end position="287"/>
    </location>
</feature>
<dbReference type="PATRIC" id="fig|1461581.3.peg.2821"/>
<dbReference type="GO" id="GO:0045892">
    <property type="term" value="P:negative regulation of DNA-templated transcription"/>
    <property type="evidence" value="ECO:0007669"/>
    <property type="project" value="TreeGrafter"/>
</dbReference>
<dbReference type="Pfam" id="PF09339">
    <property type="entry name" value="HTH_IclR"/>
    <property type="match status" value="1"/>
</dbReference>
<dbReference type="SUPFAM" id="SSF55781">
    <property type="entry name" value="GAF domain-like"/>
    <property type="match status" value="1"/>
</dbReference>
<dbReference type="EMBL" id="LM997413">
    <property type="protein sequence ID" value="CEA06477.1"/>
    <property type="molecule type" value="Genomic_DNA"/>
</dbReference>
<organism evidence="7">
    <name type="scientific">Pseudomonas saudimassiliensis</name>
    <dbReference type="NCBI Taxonomy" id="1461581"/>
    <lineage>
        <taxon>Bacteria</taxon>
        <taxon>Pseudomonadati</taxon>
        <taxon>Pseudomonadota</taxon>
        <taxon>Gammaproteobacteria</taxon>
        <taxon>Pseudomonadales</taxon>
        <taxon>Pseudomonadaceae</taxon>
        <taxon>Pseudomonas</taxon>
    </lineage>
</organism>
<evidence type="ECO:0000256" key="1">
    <source>
        <dbReference type="ARBA" id="ARBA00023015"/>
    </source>
</evidence>
<dbReference type="GO" id="GO:0003677">
    <property type="term" value="F:DNA binding"/>
    <property type="evidence" value="ECO:0007669"/>
    <property type="project" value="UniProtKB-KW"/>
</dbReference>
<dbReference type="SMART" id="SM00346">
    <property type="entry name" value="HTH_ICLR"/>
    <property type="match status" value="1"/>
</dbReference>
<dbReference type="Gene3D" id="3.30.450.40">
    <property type="match status" value="1"/>
</dbReference>
<dbReference type="InterPro" id="IPR036388">
    <property type="entry name" value="WH-like_DNA-bd_sf"/>
</dbReference>
<dbReference type="InterPro" id="IPR050707">
    <property type="entry name" value="HTH_MetabolicPath_Reg"/>
</dbReference>
<dbReference type="InterPro" id="IPR014757">
    <property type="entry name" value="Tscrpt_reg_IclR_C"/>
</dbReference>
<dbReference type="EMBL" id="LK391969">
    <property type="protein sequence ID" value="CEF27902.1"/>
    <property type="molecule type" value="Genomic_DNA"/>
</dbReference>
<dbReference type="PROSITE" id="PS51078">
    <property type="entry name" value="ICLR_ED"/>
    <property type="match status" value="1"/>
</dbReference>
<evidence type="ECO:0000259" key="6">
    <source>
        <dbReference type="PROSITE" id="PS51078"/>
    </source>
</evidence>
<dbReference type="PROSITE" id="PS51077">
    <property type="entry name" value="HTH_ICLR"/>
    <property type="match status" value="1"/>
</dbReference>
<accession>A0A078MM23</accession>
<dbReference type="InterPro" id="IPR036390">
    <property type="entry name" value="WH_DNA-bd_sf"/>
</dbReference>
<reference evidence="7" key="1">
    <citation type="submission" date="2014-07" db="EMBL/GenBank/DDBJ databases">
        <authorList>
            <person name="Urmite Genomes Urmite Genomes"/>
        </authorList>
    </citation>
    <scope>NUCLEOTIDE SEQUENCE</scope>
    <source>
        <strain evidence="7">12M76_air</strain>
    </source>
</reference>
<dbReference type="Gene3D" id="1.10.10.10">
    <property type="entry name" value="Winged helix-like DNA-binding domain superfamily/Winged helix DNA-binding domain"/>
    <property type="match status" value="1"/>
</dbReference>
<evidence type="ECO:0000259" key="5">
    <source>
        <dbReference type="PROSITE" id="PS51077"/>
    </source>
</evidence>
<dbReference type="InterPro" id="IPR005471">
    <property type="entry name" value="Tscrpt_reg_IclR_N"/>
</dbReference>
<dbReference type="InterPro" id="IPR029016">
    <property type="entry name" value="GAF-like_dom_sf"/>
</dbReference>
<keyword evidence="3" id="KW-0804">Transcription</keyword>
<feature type="region of interest" description="Disordered" evidence="4">
    <location>
        <begin position="1"/>
        <end position="21"/>
    </location>
</feature>
<evidence type="ECO:0000256" key="4">
    <source>
        <dbReference type="SAM" id="MobiDB-lite"/>
    </source>
</evidence>
<evidence type="ECO:0000256" key="3">
    <source>
        <dbReference type="ARBA" id="ARBA00023163"/>
    </source>
</evidence>